<evidence type="ECO:0000256" key="3">
    <source>
        <dbReference type="SAM" id="MobiDB-lite"/>
    </source>
</evidence>
<reference evidence="5 6" key="1">
    <citation type="submission" date="2015-08" db="EMBL/GenBank/DDBJ databases">
        <authorList>
            <person name="Babu N.S."/>
            <person name="Beckwith C.J."/>
            <person name="Beseler K.G."/>
            <person name="Brison A."/>
            <person name="Carone J.V."/>
            <person name="Caskin T.P."/>
            <person name="Diamond M."/>
            <person name="Durham M.E."/>
            <person name="Foxe J.M."/>
            <person name="Go M."/>
            <person name="Henderson B.A."/>
            <person name="Jones I.B."/>
            <person name="McGettigan J.A."/>
            <person name="Micheletti S.J."/>
            <person name="Nasrallah M.E."/>
            <person name="Ortiz D."/>
            <person name="Piller C.R."/>
            <person name="Privatt S.R."/>
            <person name="Schneider S.L."/>
            <person name="Sharp S."/>
            <person name="Smith T.C."/>
            <person name="Stanton J.D."/>
            <person name="Ullery H.E."/>
            <person name="Wilson R.J."/>
            <person name="Serrano M.G."/>
            <person name="Buck G."/>
            <person name="Lee V."/>
            <person name="Wang Y."/>
            <person name="Carvalho R."/>
            <person name="Voegtly L."/>
            <person name="Shi R."/>
            <person name="Duckworth R."/>
            <person name="Johnson A."/>
            <person name="Loviza R."/>
            <person name="Walstead R."/>
            <person name="Shah Z."/>
            <person name="Kiflezghi M."/>
            <person name="Wade K."/>
            <person name="Ball S.L."/>
            <person name="Bradley K.W."/>
            <person name="Asai D.J."/>
            <person name="Bowman C.A."/>
            <person name="Russell D.A."/>
            <person name="Pope W.H."/>
            <person name="Jacobs-Sera D."/>
            <person name="Hendrix R.W."/>
            <person name="Hatfull G.F."/>
        </authorList>
    </citation>
    <scope>NUCLEOTIDE SEQUENCE [LARGE SCALE GENOMIC DNA]</scope>
    <source>
        <strain evidence="5 6">DSM 27648</strain>
    </source>
</reference>
<dbReference type="PANTHER" id="PTHR48106">
    <property type="entry name" value="QUINONE OXIDOREDUCTASE PIG3-RELATED"/>
    <property type="match status" value="1"/>
</dbReference>
<sequence length="163" mass="17213">MQACIYEAYGPPEVVKVREVATPTPKAGEVLVRVRAAAVTTADWRLRASAFPRLFWLPGRLWLGLFRPKRTILGMDFSGVVEAVGNGVSRFRAGDRIFGSASASRMGAHAEYLVVEEDGAVLPTPSCLTDEEAAASPSSIASIRSSASSTPTGTSKAATSVGR</sequence>
<feature type="domain" description="Alcohol dehydrogenase-like N-terminal" evidence="4">
    <location>
        <begin position="27"/>
        <end position="123"/>
    </location>
</feature>
<gene>
    <name evidence="5" type="ORF">AKJ09_05348</name>
</gene>
<dbReference type="InterPro" id="IPR013154">
    <property type="entry name" value="ADH-like_N"/>
</dbReference>
<dbReference type="KEGG" id="llu:AKJ09_05348"/>
<dbReference type="STRING" id="1391654.AKJ09_05348"/>
<dbReference type="OrthoDB" id="9805663at2"/>
<organism evidence="5 6">
    <name type="scientific">Labilithrix luteola</name>
    <dbReference type="NCBI Taxonomy" id="1391654"/>
    <lineage>
        <taxon>Bacteria</taxon>
        <taxon>Pseudomonadati</taxon>
        <taxon>Myxococcota</taxon>
        <taxon>Polyangia</taxon>
        <taxon>Polyangiales</taxon>
        <taxon>Labilitrichaceae</taxon>
        <taxon>Labilithrix</taxon>
    </lineage>
</organism>
<dbReference type="SUPFAM" id="SSF50129">
    <property type="entry name" value="GroES-like"/>
    <property type="match status" value="1"/>
</dbReference>
<evidence type="ECO:0000259" key="4">
    <source>
        <dbReference type="Pfam" id="PF08240"/>
    </source>
</evidence>
<dbReference type="AlphaFoldDB" id="A0A0K1PZV8"/>
<evidence type="ECO:0000313" key="6">
    <source>
        <dbReference type="Proteomes" id="UP000064967"/>
    </source>
</evidence>
<accession>A0A0K1PZV8</accession>
<dbReference type="EMBL" id="CP012333">
    <property type="protein sequence ID" value="AKU98684.1"/>
    <property type="molecule type" value="Genomic_DNA"/>
</dbReference>
<protein>
    <submittedName>
        <fullName evidence="5">Alcohol dehydrogenase, zinc containing</fullName>
    </submittedName>
</protein>
<feature type="compositionally biased region" description="Polar residues" evidence="3">
    <location>
        <begin position="150"/>
        <end position="163"/>
    </location>
</feature>
<evidence type="ECO:0000256" key="2">
    <source>
        <dbReference type="ARBA" id="ARBA00023002"/>
    </source>
</evidence>
<dbReference type="Pfam" id="PF08240">
    <property type="entry name" value="ADH_N"/>
    <property type="match status" value="1"/>
</dbReference>
<name>A0A0K1PZV8_9BACT</name>
<evidence type="ECO:0000256" key="1">
    <source>
        <dbReference type="ARBA" id="ARBA00022857"/>
    </source>
</evidence>
<dbReference type="PANTHER" id="PTHR48106:SF18">
    <property type="entry name" value="QUINONE OXIDOREDUCTASE PIG3"/>
    <property type="match status" value="1"/>
</dbReference>
<feature type="region of interest" description="Disordered" evidence="3">
    <location>
        <begin position="132"/>
        <end position="163"/>
    </location>
</feature>
<dbReference type="InterPro" id="IPR011032">
    <property type="entry name" value="GroES-like_sf"/>
</dbReference>
<feature type="compositionally biased region" description="Low complexity" evidence="3">
    <location>
        <begin position="134"/>
        <end position="149"/>
    </location>
</feature>
<dbReference type="GO" id="GO:0070402">
    <property type="term" value="F:NADPH binding"/>
    <property type="evidence" value="ECO:0007669"/>
    <property type="project" value="TreeGrafter"/>
</dbReference>
<evidence type="ECO:0000313" key="5">
    <source>
        <dbReference type="EMBL" id="AKU98684.1"/>
    </source>
</evidence>
<keyword evidence="2" id="KW-0560">Oxidoreductase</keyword>
<proteinExistence type="predicted"/>
<dbReference type="GO" id="GO:0016651">
    <property type="term" value="F:oxidoreductase activity, acting on NAD(P)H"/>
    <property type="evidence" value="ECO:0007669"/>
    <property type="project" value="TreeGrafter"/>
</dbReference>
<dbReference type="Proteomes" id="UP000064967">
    <property type="component" value="Chromosome"/>
</dbReference>
<keyword evidence="1" id="KW-0521">NADP</keyword>
<dbReference type="Gene3D" id="3.90.180.10">
    <property type="entry name" value="Medium-chain alcohol dehydrogenases, catalytic domain"/>
    <property type="match status" value="1"/>
</dbReference>
<keyword evidence="6" id="KW-1185">Reference proteome</keyword>